<protein>
    <submittedName>
        <fullName evidence="2">Uncharacterized protein</fullName>
    </submittedName>
</protein>
<keyword evidence="1" id="KW-1133">Transmembrane helix</keyword>
<reference evidence="2 3" key="1">
    <citation type="submission" date="2019-11" db="EMBL/GenBank/DDBJ databases">
        <title>Isolation of a new High Light Tolerant Cyanobacteria.</title>
        <authorList>
            <person name="Dobson Z."/>
            <person name="Vaughn N."/>
            <person name="Vaughn M."/>
            <person name="Fromme P."/>
            <person name="Mazor Y."/>
        </authorList>
    </citation>
    <scope>NUCLEOTIDE SEQUENCE [LARGE SCALE GENOMIC DNA]</scope>
    <source>
        <strain evidence="2 3">0216</strain>
    </source>
</reference>
<keyword evidence="1" id="KW-0472">Membrane</keyword>
<organism evidence="2 3">
    <name type="scientific">Cyanobacterium aponinum 0216</name>
    <dbReference type="NCBI Taxonomy" id="2676140"/>
    <lineage>
        <taxon>Bacteria</taxon>
        <taxon>Bacillati</taxon>
        <taxon>Cyanobacteriota</taxon>
        <taxon>Cyanophyceae</taxon>
        <taxon>Oscillatoriophycideae</taxon>
        <taxon>Chroococcales</taxon>
        <taxon>Geminocystaceae</taxon>
        <taxon>Cyanobacterium</taxon>
    </lineage>
</organism>
<dbReference type="RefSeq" id="WP_155084475.1">
    <property type="nucleotide sequence ID" value="NZ_WMIA01000023.1"/>
</dbReference>
<dbReference type="AlphaFoldDB" id="A0A844GZ60"/>
<sequence length="246" mass="28955">MSINVNNFFFKKTLFNQYLKDKRFYFFLLGLTASIGDLELVISTVAFLCLMVISYQIKSQYWLNYIHKFTKHLTPENKKLFYSIAIASFFSLSSYFSLNIWTEIDNKWLAFGIIIQTIFSGAGLIFLANILIKNKSRNLKANNLFEKIIEQLNDSSPLKRLWAVNQVILQWHHQTFTQEEYEQIREYLTILKDLETEPIIISKIDHCLELITPFFPNNCPRIPINNFPLSRKKKLSSVKTFKILKS</sequence>
<gene>
    <name evidence="2" type="ORF">GGC33_15000</name>
</gene>
<accession>A0A844GZ60</accession>
<evidence type="ECO:0000313" key="3">
    <source>
        <dbReference type="Proteomes" id="UP000437131"/>
    </source>
</evidence>
<evidence type="ECO:0000256" key="1">
    <source>
        <dbReference type="SAM" id="Phobius"/>
    </source>
</evidence>
<name>A0A844GZ60_9CHRO</name>
<dbReference type="Proteomes" id="UP000437131">
    <property type="component" value="Unassembled WGS sequence"/>
</dbReference>
<keyword evidence="1" id="KW-0812">Transmembrane</keyword>
<feature type="transmembrane region" description="Helical" evidence="1">
    <location>
        <begin position="80"/>
        <end position="102"/>
    </location>
</feature>
<evidence type="ECO:0000313" key="2">
    <source>
        <dbReference type="EMBL" id="MTF40228.1"/>
    </source>
</evidence>
<feature type="transmembrane region" description="Helical" evidence="1">
    <location>
        <begin position="24"/>
        <end position="53"/>
    </location>
</feature>
<comment type="caution">
    <text evidence="2">The sequence shown here is derived from an EMBL/GenBank/DDBJ whole genome shotgun (WGS) entry which is preliminary data.</text>
</comment>
<proteinExistence type="predicted"/>
<feature type="transmembrane region" description="Helical" evidence="1">
    <location>
        <begin position="108"/>
        <end position="132"/>
    </location>
</feature>
<dbReference type="EMBL" id="WMIA01000023">
    <property type="protein sequence ID" value="MTF40228.1"/>
    <property type="molecule type" value="Genomic_DNA"/>
</dbReference>